<proteinExistence type="inferred from homology"/>
<dbReference type="Proteomes" id="UP000236197">
    <property type="component" value="Unassembled WGS sequence"/>
</dbReference>
<name>A0A2K2U9S3_9ACTN</name>
<evidence type="ECO:0000256" key="5">
    <source>
        <dbReference type="ARBA" id="ARBA00025453"/>
    </source>
</evidence>
<comment type="function">
    <text evidence="5 6">Associates with the EF-Tu.GDP complex and induces the exchange of GDP to GTP. It remains bound to the aminoacyl-tRNA.EF-Tu.GTP complex up to the GTP hydrolysis stage on the ribosome.</text>
</comment>
<evidence type="ECO:0000313" key="9">
    <source>
        <dbReference type="Proteomes" id="UP000236197"/>
    </source>
</evidence>
<evidence type="ECO:0000313" key="8">
    <source>
        <dbReference type="EMBL" id="PNV67019.1"/>
    </source>
</evidence>
<dbReference type="Gene3D" id="1.10.8.10">
    <property type="entry name" value="DNA helicase RuvA subunit, C-terminal domain"/>
    <property type="match status" value="1"/>
</dbReference>
<comment type="subcellular location">
    <subcellularLocation>
        <location evidence="6">Cytoplasm</location>
    </subcellularLocation>
</comment>
<dbReference type="NCBIfam" id="TIGR00116">
    <property type="entry name" value="tsf"/>
    <property type="match status" value="1"/>
</dbReference>
<dbReference type="PROSITE" id="PS01126">
    <property type="entry name" value="EF_TS_1"/>
    <property type="match status" value="1"/>
</dbReference>
<keyword evidence="9" id="KW-1185">Reference proteome</keyword>
<comment type="similarity">
    <text evidence="1 6">Belongs to the EF-Ts family.</text>
</comment>
<dbReference type="FunFam" id="1.10.286.20:FF:000001">
    <property type="entry name" value="Elongation factor Ts"/>
    <property type="match status" value="1"/>
</dbReference>
<dbReference type="InterPro" id="IPR036402">
    <property type="entry name" value="EF-Ts_dimer_sf"/>
</dbReference>
<sequence>MADITASMVKELREMTGAGMMECKKALVEAEGNVDAAVDVLRTRGLAAVAKKAGRATNEGTVMAVVSDDARSGAVVELNCETDFVGMNDKFKAYADKIARAALAAKPADLDALKAADADADGETVEAVVTDAIHTLGENIQLARFAVVEGGAVSSYIHGGGKIGVLVQFDVDGIDPSSDGFKQFGRDVAMQVAAAAPVAATREAVDPAIVEHEKAIYMAQAAESGKPEAIQEKMATGRLEKFFKESTLTEQAFVKNPDQSVSEYTAEVAKNLGGEIAIVDFKRFVLGEEA</sequence>
<dbReference type="PANTHER" id="PTHR11741">
    <property type="entry name" value="ELONGATION FACTOR TS"/>
    <property type="match status" value="1"/>
</dbReference>
<protein>
    <recommendedName>
        <fullName evidence="2 6">Elongation factor Ts</fullName>
        <shortName evidence="6">EF-Ts</shortName>
    </recommendedName>
</protein>
<dbReference type="GO" id="GO:0003746">
    <property type="term" value="F:translation elongation factor activity"/>
    <property type="evidence" value="ECO:0007669"/>
    <property type="project" value="UniProtKB-UniRule"/>
</dbReference>
<dbReference type="Gene3D" id="3.30.479.20">
    <property type="entry name" value="Elongation factor Ts, dimerisation domain"/>
    <property type="match status" value="2"/>
</dbReference>
<reference evidence="9" key="1">
    <citation type="submission" date="2018-01" db="EMBL/GenBank/DDBJ databases">
        <title>Rubneribacter badeniensis gen. nov., sp. nov., and Colonibacter rubneri, gen. nov., sp. nov., WGS of new members of the Eggerthellaceae.</title>
        <authorList>
            <person name="Danylec N."/>
            <person name="Stoll D.A."/>
            <person name="Doetsch A."/>
            <person name="Kulling S.E."/>
            <person name="Huch M."/>
        </authorList>
    </citation>
    <scope>NUCLEOTIDE SEQUENCE [LARGE SCALE GENOMIC DNA]</scope>
    <source>
        <strain evidence="9">ResAG-96</strain>
    </source>
</reference>
<feature type="domain" description="Translation elongation factor EFTs/EF1B dimerisation" evidence="7">
    <location>
        <begin position="73"/>
        <end position="288"/>
    </location>
</feature>
<dbReference type="PANTHER" id="PTHR11741:SF0">
    <property type="entry name" value="ELONGATION FACTOR TS, MITOCHONDRIAL"/>
    <property type="match status" value="1"/>
</dbReference>
<keyword evidence="4 6" id="KW-0648">Protein biosynthesis</keyword>
<dbReference type="GO" id="GO:0005737">
    <property type="term" value="C:cytoplasm"/>
    <property type="evidence" value="ECO:0007669"/>
    <property type="project" value="UniProtKB-SubCell"/>
</dbReference>
<dbReference type="InterPro" id="IPR014039">
    <property type="entry name" value="Transl_elong_EFTs/EF1B_dimer"/>
</dbReference>
<dbReference type="CDD" id="cd14275">
    <property type="entry name" value="UBA_EF-Ts"/>
    <property type="match status" value="1"/>
</dbReference>
<evidence type="ECO:0000256" key="3">
    <source>
        <dbReference type="ARBA" id="ARBA00022768"/>
    </source>
</evidence>
<keyword evidence="3 6" id="KW-0251">Elongation factor</keyword>
<dbReference type="InterPro" id="IPR018101">
    <property type="entry name" value="Transl_elong_Ts_CS"/>
</dbReference>
<accession>A0A2K2U9S3</accession>
<gene>
    <name evidence="6" type="primary">tsf</name>
    <name evidence="8" type="ORF">C2L71_10200</name>
</gene>
<dbReference type="FunFam" id="1.10.8.10:FF:000001">
    <property type="entry name" value="Elongation factor Ts"/>
    <property type="match status" value="1"/>
</dbReference>
<dbReference type="AlphaFoldDB" id="A0A2K2U9S3"/>
<evidence type="ECO:0000256" key="2">
    <source>
        <dbReference type="ARBA" id="ARBA00016956"/>
    </source>
</evidence>
<dbReference type="SUPFAM" id="SSF54713">
    <property type="entry name" value="Elongation factor Ts (EF-Ts), dimerisation domain"/>
    <property type="match status" value="2"/>
</dbReference>
<dbReference type="RefSeq" id="WP_103265655.1">
    <property type="nucleotide sequence ID" value="NZ_CABMLE010000014.1"/>
</dbReference>
<dbReference type="HAMAP" id="MF_00050">
    <property type="entry name" value="EF_Ts"/>
    <property type="match status" value="1"/>
</dbReference>
<evidence type="ECO:0000259" key="7">
    <source>
        <dbReference type="Pfam" id="PF00889"/>
    </source>
</evidence>
<evidence type="ECO:0000256" key="1">
    <source>
        <dbReference type="ARBA" id="ARBA00005532"/>
    </source>
</evidence>
<keyword evidence="6" id="KW-0963">Cytoplasm</keyword>
<dbReference type="SUPFAM" id="SSF46934">
    <property type="entry name" value="UBA-like"/>
    <property type="match status" value="1"/>
</dbReference>
<dbReference type="InterPro" id="IPR009060">
    <property type="entry name" value="UBA-like_sf"/>
</dbReference>
<dbReference type="OrthoDB" id="9808348at2"/>
<organism evidence="8 9">
    <name type="scientific">Enteroscipio rubneri</name>
    <dbReference type="NCBI Taxonomy" id="2070686"/>
    <lineage>
        <taxon>Bacteria</taxon>
        <taxon>Bacillati</taxon>
        <taxon>Actinomycetota</taxon>
        <taxon>Coriobacteriia</taxon>
        <taxon>Eggerthellales</taxon>
        <taxon>Eggerthellaceae</taxon>
        <taxon>Enteroscipio</taxon>
    </lineage>
</organism>
<dbReference type="Gene3D" id="1.10.286.20">
    <property type="match status" value="1"/>
</dbReference>
<evidence type="ECO:0000256" key="4">
    <source>
        <dbReference type="ARBA" id="ARBA00022917"/>
    </source>
</evidence>
<dbReference type="InterPro" id="IPR001816">
    <property type="entry name" value="Transl_elong_EFTs/EF1B"/>
</dbReference>
<dbReference type="Pfam" id="PF00889">
    <property type="entry name" value="EF_TS"/>
    <property type="match status" value="1"/>
</dbReference>
<evidence type="ECO:0000256" key="6">
    <source>
        <dbReference type="HAMAP-Rule" id="MF_00050"/>
    </source>
</evidence>
<comment type="caution">
    <text evidence="8">The sequence shown here is derived from an EMBL/GenBank/DDBJ whole genome shotgun (WGS) entry which is preliminary data.</text>
</comment>
<dbReference type="EMBL" id="PPEK01000014">
    <property type="protein sequence ID" value="PNV67019.1"/>
    <property type="molecule type" value="Genomic_DNA"/>
</dbReference>
<feature type="region of interest" description="Involved in Mg(2+) ion dislocation from EF-Tu" evidence="6">
    <location>
        <begin position="82"/>
        <end position="85"/>
    </location>
</feature>